<dbReference type="AlphaFoldDB" id="A0A9W9X613"/>
<evidence type="ECO:0000313" key="2">
    <source>
        <dbReference type="Proteomes" id="UP001148312"/>
    </source>
</evidence>
<evidence type="ECO:0000313" key="1">
    <source>
        <dbReference type="EMBL" id="KAJ5484942.1"/>
    </source>
</evidence>
<name>A0A9W9X613_9EURO</name>
<gene>
    <name evidence="1" type="ORF">N7539_004930</name>
</gene>
<sequence length="70" mass="8077">MVVKCDRNITTEFLCGLTDYKVHKVHELLLDEYFSKFKNDQTKTTVACSVESVETPDRKLKSFASINTPY</sequence>
<comment type="caution">
    <text evidence="1">The sequence shown here is derived from an EMBL/GenBank/DDBJ whole genome shotgun (WGS) entry which is preliminary data.</text>
</comment>
<reference evidence="1" key="1">
    <citation type="submission" date="2022-12" db="EMBL/GenBank/DDBJ databases">
        <authorList>
            <person name="Petersen C."/>
        </authorList>
    </citation>
    <scope>NUCLEOTIDE SEQUENCE</scope>
    <source>
        <strain evidence="1">IBT 30728</strain>
    </source>
</reference>
<accession>A0A9W9X613</accession>
<dbReference type="EMBL" id="JAPWDQ010000005">
    <property type="protein sequence ID" value="KAJ5484942.1"/>
    <property type="molecule type" value="Genomic_DNA"/>
</dbReference>
<protein>
    <submittedName>
        <fullName evidence="1">Uncharacterized protein</fullName>
    </submittedName>
</protein>
<keyword evidence="2" id="KW-1185">Reference proteome</keyword>
<dbReference type="Proteomes" id="UP001148312">
    <property type="component" value="Unassembled WGS sequence"/>
</dbReference>
<organism evidence="1 2">
    <name type="scientific">Penicillium diatomitis</name>
    <dbReference type="NCBI Taxonomy" id="2819901"/>
    <lineage>
        <taxon>Eukaryota</taxon>
        <taxon>Fungi</taxon>
        <taxon>Dikarya</taxon>
        <taxon>Ascomycota</taxon>
        <taxon>Pezizomycotina</taxon>
        <taxon>Eurotiomycetes</taxon>
        <taxon>Eurotiomycetidae</taxon>
        <taxon>Eurotiales</taxon>
        <taxon>Aspergillaceae</taxon>
        <taxon>Penicillium</taxon>
    </lineage>
</organism>
<dbReference type="GeneID" id="81624781"/>
<reference evidence="1" key="2">
    <citation type="journal article" date="2023" name="IMA Fungus">
        <title>Comparative genomic study of the Penicillium genus elucidates a diverse pangenome and 15 lateral gene transfer events.</title>
        <authorList>
            <person name="Petersen C."/>
            <person name="Sorensen T."/>
            <person name="Nielsen M.R."/>
            <person name="Sondergaard T.E."/>
            <person name="Sorensen J.L."/>
            <person name="Fitzpatrick D.A."/>
            <person name="Frisvad J.C."/>
            <person name="Nielsen K.L."/>
        </authorList>
    </citation>
    <scope>NUCLEOTIDE SEQUENCE</scope>
    <source>
        <strain evidence="1">IBT 30728</strain>
    </source>
</reference>
<proteinExistence type="predicted"/>
<dbReference type="RefSeq" id="XP_056789726.1">
    <property type="nucleotide sequence ID" value="XM_056934532.1"/>
</dbReference>